<comment type="caution">
    <text evidence="1">The sequence shown here is derived from an EMBL/GenBank/DDBJ whole genome shotgun (WGS) entry which is preliminary data.</text>
</comment>
<reference evidence="1 2" key="1">
    <citation type="journal article" date="2020" name="Cell Host Microbe">
        <title>Functional and Genomic Variation between Human-Derived Isolates of Lachnospiraceae Reveals Inter- and Intra-Species Diversity.</title>
        <authorList>
            <person name="Sorbara M.T."/>
            <person name="Littmann E.R."/>
            <person name="Fontana E."/>
            <person name="Moody T.U."/>
            <person name="Kohout C.E."/>
            <person name="Gjonbalaj M."/>
            <person name="Eaton V."/>
            <person name="Seok R."/>
            <person name="Leiner I.M."/>
            <person name="Pamer E.G."/>
        </authorList>
    </citation>
    <scope>NUCLEOTIDE SEQUENCE [LARGE SCALE GENOMIC DNA]</scope>
    <source>
        <strain evidence="1 2">MSK.14.16</strain>
    </source>
</reference>
<protein>
    <submittedName>
        <fullName evidence="1">Uncharacterized protein</fullName>
    </submittedName>
</protein>
<organism evidence="1 2">
    <name type="scientific">Faecalicatena fissicatena</name>
    <dbReference type="NCBI Taxonomy" id="290055"/>
    <lineage>
        <taxon>Bacteria</taxon>
        <taxon>Bacillati</taxon>
        <taxon>Bacillota</taxon>
        <taxon>Clostridia</taxon>
        <taxon>Lachnospirales</taxon>
        <taxon>Lachnospiraceae</taxon>
        <taxon>Faecalicatena</taxon>
    </lineage>
</organism>
<name>A0ABX2GXV8_9FIRM</name>
<proteinExistence type="predicted"/>
<sequence length="88" mass="10167">MDNPALTSVNPLLIDLNDFQFLMPPIQYFPPYTEKSVDRICTDLEKGQICQSEFPSYVIQAHIPYIAPGDLVNVYPLFEIRLPQSHWL</sequence>
<dbReference type="EMBL" id="JAAWUZ010000030">
    <property type="protein sequence ID" value="NSG30436.1"/>
    <property type="molecule type" value="Genomic_DNA"/>
</dbReference>
<dbReference type="Proteomes" id="UP000821846">
    <property type="component" value="Unassembled WGS sequence"/>
</dbReference>
<dbReference type="RefSeq" id="WP_173866423.1">
    <property type="nucleotide sequence ID" value="NZ_JAAWUU010000027.1"/>
</dbReference>
<keyword evidence="2" id="KW-1185">Reference proteome</keyword>
<gene>
    <name evidence="1" type="ORF">HFM93_09135</name>
</gene>
<evidence type="ECO:0000313" key="1">
    <source>
        <dbReference type="EMBL" id="NSG30436.1"/>
    </source>
</evidence>
<accession>A0ABX2GXV8</accession>
<evidence type="ECO:0000313" key="2">
    <source>
        <dbReference type="Proteomes" id="UP000821846"/>
    </source>
</evidence>